<keyword evidence="2" id="KW-0812">Transmembrane</keyword>
<reference evidence="4" key="1">
    <citation type="journal article" date="2019" name="Sci. Rep.">
        <title>Draft genome of Tanacetum cinerariifolium, the natural source of mosquito coil.</title>
        <authorList>
            <person name="Yamashiro T."/>
            <person name="Shiraishi A."/>
            <person name="Satake H."/>
            <person name="Nakayama K."/>
        </authorList>
    </citation>
    <scope>NUCLEOTIDE SEQUENCE</scope>
</reference>
<feature type="non-terminal residue" evidence="4">
    <location>
        <position position="1"/>
    </location>
</feature>
<feature type="transmembrane region" description="Helical" evidence="2">
    <location>
        <begin position="436"/>
        <end position="457"/>
    </location>
</feature>
<comment type="caution">
    <text evidence="4">The sequence shown here is derived from an EMBL/GenBank/DDBJ whole genome shotgun (WGS) entry which is preliminary data.</text>
</comment>
<feature type="region of interest" description="Disordered" evidence="1">
    <location>
        <begin position="82"/>
        <end position="106"/>
    </location>
</feature>
<name>A0A699HFT2_TANCI</name>
<evidence type="ECO:0000256" key="2">
    <source>
        <dbReference type="SAM" id="Phobius"/>
    </source>
</evidence>
<feature type="non-terminal residue" evidence="4">
    <location>
        <position position="1041"/>
    </location>
</feature>
<sequence>ETPDSPPSQDPYETVVALWRIRQLIPIGQPYRTQPDGVLKMLTSGKSIGSFLALQLVSRYHHIPLHLIYSSRYSSSGYAISGSLDDSSTATSTRPSRKRCRSSTSSLPAVLPVRRALSPVRADLSPQPKRIKDCDLMTDLEISSEDGYEPYADINKCITYADAIRARGMDDKDVVETAANEEVGSRETWLRLRLTRGSSQLSKMMCASLLERRILTATCTVMTQDVINKLIAKHLDEALKAYDTTLNPKTKAEIKNEQQEYHVEGDVNNGNGNGNGNANPNVNTRGVVPIAQEFQELTMLCTKMVLKEEDWVEIFIGGIPDNIQGNAIAAEPIRLQDDVRIVNNLIDQNLKGYAVRNAETKRRTGNKSGIGKARGKACVLRGGDADPDSNTVTGIIIENDSKGKITVVILVRDRCPRGKEGMRSIISMVSISLEGFLPSILLLVVIIVVVVIVAVILVVVVVDAIVGVVIVVASIGVVVIVDGSISHIIKLLFVIIVTFPSMLWGSPLMKASIIFSVFCTMFGHKTANSWNLLTLGDPIGLFYSERLSVCIPPRQGIISQGISLGLVFLLGLSAFAMAAACASRTASTPSVISCRMVASVIAVSMTSLADKAILSGADNRPPMLEKDMYNSWKSRMELYMHNRQHSRMILESVEHGPLLWPTVEEDGVTRLKKYSELSAAEAIQADCNVKATNIILQGLPMEVYALVSTHKVNTNFLNTLPPEWSKFVTDVKLVRDLHTTNVDQLHAYLDQHEYHANEVRLMHEQTSDPLAMVSQHQLNRPTYQQHPQSYHQPQFQQQASTYQTSPYATSYHTPQFVSQGPSSSNLSITYPVNDIPLTVNYNAYMASSLAPQIDYAPIAHHPSEFSSPKTGLVVPVFQKGDDHIDAINHMMSFLIAVVTSRVTIQPIYGRQNFMSNGSSRPIASGASRKQRVIVCYNCKGEVHMSKQCTKPRRKRDAEWFKDKLLLVQAQANGQVLQEEELEFLADPGMAESSSNQNVITTNAAYQADDLDTYDSDCDELNSAKIALMANFSHYGSDNLEE</sequence>
<feature type="domain" description="CCHC-type" evidence="3">
    <location>
        <begin position="934"/>
        <end position="950"/>
    </location>
</feature>
<dbReference type="EMBL" id="BKCJ010134524">
    <property type="protein sequence ID" value="GEX85401.1"/>
    <property type="molecule type" value="Genomic_DNA"/>
</dbReference>
<evidence type="ECO:0000259" key="3">
    <source>
        <dbReference type="SMART" id="SM00343"/>
    </source>
</evidence>
<accession>A0A699HFT2</accession>
<dbReference type="GO" id="GO:0003676">
    <property type="term" value="F:nucleic acid binding"/>
    <property type="evidence" value="ECO:0007669"/>
    <property type="project" value="InterPro"/>
</dbReference>
<dbReference type="SMART" id="SM00343">
    <property type="entry name" value="ZnF_C2HC"/>
    <property type="match status" value="1"/>
</dbReference>
<dbReference type="AlphaFoldDB" id="A0A699HFT2"/>
<feature type="transmembrane region" description="Helical" evidence="2">
    <location>
        <begin position="561"/>
        <end position="580"/>
    </location>
</feature>
<feature type="compositionally biased region" description="Polar residues" evidence="1">
    <location>
        <begin position="84"/>
        <end position="94"/>
    </location>
</feature>
<organism evidence="4">
    <name type="scientific">Tanacetum cinerariifolium</name>
    <name type="common">Dalmatian daisy</name>
    <name type="synonym">Chrysanthemum cinerariifolium</name>
    <dbReference type="NCBI Taxonomy" id="118510"/>
    <lineage>
        <taxon>Eukaryota</taxon>
        <taxon>Viridiplantae</taxon>
        <taxon>Streptophyta</taxon>
        <taxon>Embryophyta</taxon>
        <taxon>Tracheophyta</taxon>
        <taxon>Spermatophyta</taxon>
        <taxon>Magnoliopsida</taxon>
        <taxon>eudicotyledons</taxon>
        <taxon>Gunneridae</taxon>
        <taxon>Pentapetalae</taxon>
        <taxon>asterids</taxon>
        <taxon>campanulids</taxon>
        <taxon>Asterales</taxon>
        <taxon>Asteraceae</taxon>
        <taxon>Asteroideae</taxon>
        <taxon>Anthemideae</taxon>
        <taxon>Anthemidinae</taxon>
        <taxon>Tanacetum</taxon>
    </lineage>
</organism>
<dbReference type="GO" id="GO:0008270">
    <property type="term" value="F:zinc ion binding"/>
    <property type="evidence" value="ECO:0007669"/>
    <property type="project" value="InterPro"/>
</dbReference>
<evidence type="ECO:0000313" key="4">
    <source>
        <dbReference type="EMBL" id="GEX85401.1"/>
    </source>
</evidence>
<feature type="transmembrane region" description="Helical" evidence="2">
    <location>
        <begin position="464"/>
        <end position="481"/>
    </location>
</feature>
<dbReference type="InterPro" id="IPR001878">
    <property type="entry name" value="Znf_CCHC"/>
</dbReference>
<proteinExistence type="predicted"/>
<protein>
    <recommendedName>
        <fullName evidence="3">CCHC-type domain-containing protein</fullName>
    </recommendedName>
</protein>
<gene>
    <name evidence="4" type="ORF">Tci_357376</name>
</gene>
<evidence type="ECO:0000256" key="1">
    <source>
        <dbReference type="SAM" id="MobiDB-lite"/>
    </source>
</evidence>
<keyword evidence="2" id="KW-1133">Transmembrane helix</keyword>
<keyword evidence="2" id="KW-0472">Membrane</keyword>